<organism evidence="1">
    <name type="scientific">bioreactor metagenome</name>
    <dbReference type="NCBI Taxonomy" id="1076179"/>
    <lineage>
        <taxon>unclassified sequences</taxon>
        <taxon>metagenomes</taxon>
        <taxon>ecological metagenomes</taxon>
    </lineage>
</organism>
<proteinExistence type="predicted"/>
<reference evidence="1" key="1">
    <citation type="submission" date="2019-08" db="EMBL/GenBank/DDBJ databases">
        <authorList>
            <person name="Kucharzyk K."/>
            <person name="Murdoch R.W."/>
            <person name="Higgins S."/>
            <person name="Loffler F."/>
        </authorList>
    </citation>
    <scope>NUCLEOTIDE SEQUENCE</scope>
</reference>
<name>A0A644SPG4_9ZZZZ</name>
<dbReference type="EMBL" id="VSSQ01000002">
    <property type="protein sequence ID" value="MPL55512.1"/>
    <property type="molecule type" value="Genomic_DNA"/>
</dbReference>
<dbReference type="Pfam" id="PF08889">
    <property type="entry name" value="WbqC"/>
    <property type="match status" value="1"/>
</dbReference>
<comment type="caution">
    <text evidence="1">The sequence shown here is derived from an EMBL/GenBank/DDBJ whole genome shotgun (WGS) entry which is preliminary data.</text>
</comment>
<accession>A0A644SPG4</accession>
<gene>
    <name evidence="1" type="ORF">SDC9_00988</name>
</gene>
<dbReference type="AlphaFoldDB" id="A0A644SPG4"/>
<dbReference type="InterPro" id="IPR014985">
    <property type="entry name" value="WbqC"/>
</dbReference>
<sequence length="210" mass="24671">MKMKTVLPIFYLPPVSWFAEFLKEENEILLEQHENFPKQTYRSRCNIYGANGKLALILPIHHNGKRAMKDLELSYAEDWQKLHWKSIKIAYQSSPYFEFYEDKLKQIFSVQPTSLIEFNLNALKIILQILKVEKDFSLTTEFEKTPDAVDLRERFSAKKESEYHLPEYYQTFSDKLGFIKDLSILDVVCNIGPESATYIKKVTQSIQNIS</sequence>
<protein>
    <recommendedName>
        <fullName evidence="2">WbqC-like protein family protein</fullName>
    </recommendedName>
</protein>
<evidence type="ECO:0000313" key="1">
    <source>
        <dbReference type="EMBL" id="MPL55512.1"/>
    </source>
</evidence>
<evidence type="ECO:0008006" key="2">
    <source>
        <dbReference type="Google" id="ProtNLM"/>
    </source>
</evidence>